<protein>
    <submittedName>
        <fullName evidence="1">Uncharacterized protein</fullName>
    </submittedName>
</protein>
<organism evidence="1 2">
    <name type="scientific">Naganishia cerealis</name>
    <dbReference type="NCBI Taxonomy" id="610337"/>
    <lineage>
        <taxon>Eukaryota</taxon>
        <taxon>Fungi</taxon>
        <taxon>Dikarya</taxon>
        <taxon>Basidiomycota</taxon>
        <taxon>Agaricomycotina</taxon>
        <taxon>Tremellomycetes</taxon>
        <taxon>Filobasidiales</taxon>
        <taxon>Filobasidiaceae</taxon>
        <taxon>Naganishia</taxon>
    </lineage>
</organism>
<dbReference type="Proteomes" id="UP001241377">
    <property type="component" value="Unassembled WGS sequence"/>
</dbReference>
<dbReference type="EMBL" id="JASBWR010000108">
    <property type="protein sequence ID" value="KAJ9094782.1"/>
    <property type="molecule type" value="Genomic_DNA"/>
</dbReference>
<reference evidence="1" key="1">
    <citation type="submission" date="2023-04" db="EMBL/GenBank/DDBJ databases">
        <title>Draft Genome sequencing of Naganishia species isolated from polar environments using Oxford Nanopore Technology.</title>
        <authorList>
            <person name="Leo P."/>
            <person name="Venkateswaran K."/>
        </authorList>
    </citation>
    <scope>NUCLEOTIDE SEQUENCE</scope>
    <source>
        <strain evidence="1">MNA-CCFEE 5261</strain>
    </source>
</reference>
<accession>A0ACC2V783</accession>
<evidence type="ECO:0000313" key="1">
    <source>
        <dbReference type="EMBL" id="KAJ9094782.1"/>
    </source>
</evidence>
<gene>
    <name evidence="1" type="ORF">QFC19_007816</name>
</gene>
<proteinExistence type="predicted"/>
<keyword evidence="2" id="KW-1185">Reference proteome</keyword>
<sequence>MSSIKHLEADLTLLSNECKRRNLNIRLECDVAVSILKNYSPDASVEALNDDQRRLLAAPLVSTLASNNTKLVTISILAINRLAGTTAFSTATLGPLLDGLLEASHLAMDIQLRILQCLPPLMQNYIVEIRGKLLLRLLQIGSGLTVANKPAVVINTAAATLQQLFGYIYERNEKYGLEAVPEKTDKQPHEAKIDNKITFLDDLSYEGYLIFKDLCNILNESPASFLEGIPLKPLASLEFIHTVINNQRDLFRSRPDLIFLFKDHLVPSLLHILNSPTKSFPYFVRCLRVIQCLLMYYVDKLEIESEVLLSFLNHLLLNEENIPQEWATKSFLWDKILVLETLLGLFNNFSAILTIYEKFDNSKTKKNVLLEMLNTLQVFISHNSYLVTEALEPITANHLPSDYISKKSSSLRVAMLDNLDKTEPPTTIPQTYPVYLTFSIILAYSGGVVKFISTLSSDSSDSELNFITDFIKDGHQHIYPIFKTFVYSRMDSETFHILIRSLQKFVHSTGLLGLTTERDQMLSMIAHAVIENGPTSSESKSLTPSTSNTFLDQGKQLLNYGESLVESLTSSLVQNGADEQKEKSGRYSRAFNSRQVVCLRALINLAISLGSTLRESWDIVYTTFQWCNYYLHGADEFSLAIKTENDSGKMRGSIQRLEDMPKLSAQDISTIDNLRLKLLESFGEYPEDSFANVLNSLIRLSDILFGRKEQKNTEVETIGLCPYNKLYFFNQVVEVCRANASRFAIDSITLWETVAKYITELGKDRTLNYNLRIHIVDALNSIVGSIAEGGFSLSKGEVSTRTANMTLDCLVAFLNSIFDAGSTSETLVINCETEIHLKVLSTVHELIDKYDSFYQHTWKQVFSIINTPFVAGAVSESKDSNLNEKKAQLINYAFETLKLILDEFLENLPSNQLRMVTDTLFNFSEQQYDLNISFSSVSCFWIIGDSIKSKIELAKIQGSSTQLSSETDLILYLSSEKDETKQYFVNMDVYLLLVLARVCGDNRARVRDGAIQTFFQIVDVHGSSNFDWRAIYDIALPSLLNVEIDPQDPTFNKPEWLESLSLTFTGFENVYDRFVTTKQESEVYWEGILNYFTRLLKHRWVDLDLKIVKSYDELLSLLLKRPDVSLNLRDIFYRFWVSVSIEYDFINPLYQNFLASFCESYIHLNQLIGGIIDEEKISRILHALSHCARYPVLPNRVRDEEKPSELQNAVLNNLKCIKSKNPIVQSAVVQQLAAMTVFPFGVKSRIEQRVAGKLNGTANLPTFHALSRSSMQLLSEKLQAIDHLGPLVSDTGILRVLRSLIEMIKQKPVFTGTNGSGPIWLEAEDLVRSLVQRLTADDGAMIDNSGNSEAYWNTILQALNICFEVGDNHYESNIIDQYKLLSNHVFPVLLKKKGVEPLIDDFLHRVFQVSFLYRSNDIEDALRQKDEKEQDWVVPFSKRLCEYDFGSSIGTTMYLQPYNDSQVRLMCLTELCSFAQKDYKRAKQMLVCRAAFCLRRFVADERLLYRAPLPKIQKQELFIILNALVKIILSKNVEFDSLQLLLVESIPYASRIEGLAVLLQQVLQRLGRKGSNATD</sequence>
<comment type="caution">
    <text evidence="1">The sequence shown here is derived from an EMBL/GenBank/DDBJ whole genome shotgun (WGS) entry which is preliminary data.</text>
</comment>
<evidence type="ECO:0000313" key="2">
    <source>
        <dbReference type="Proteomes" id="UP001241377"/>
    </source>
</evidence>
<name>A0ACC2V783_9TREE</name>